<feature type="region of interest" description="Disordered" evidence="1">
    <location>
        <begin position="555"/>
        <end position="641"/>
    </location>
</feature>
<keyword evidence="3" id="KW-1185">Reference proteome</keyword>
<dbReference type="PANTHER" id="PTHR20932:SF31">
    <property type="entry name" value="RING-TYPE DOMAIN-CONTAINING PROTEIN"/>
    <property type="match status" value="1"/>
</dbReference>
<evidence type="ECO:0000256" key="1">
    <source>
        <dbReference type="SAM" id="MobiDB-lite"/>
    </source>
</evidence>
<feature type="compositionally biased region" description="Pro residues" evidence="1">
    <location>
        <begin position="623"/>
        <end position="633"/>
    </location>
</feature>
<comment type="caution">
    <text evidence="2">The sequence shown here is derived from an EMBL/GenBank/DDBJ whole genome shotgun (WGS) entry which is preliminary data.</text>
</comment>
<accession>A0A423X9I1</accession>
<dbReference type="OrthoDB" id="2107166at2759"/>
<sequence>MSSKGAQSKVLAELDGTTSIDAQSTRICHVCLATIPNTRTYCTSCGHPLCKTCTCPVPKGAEEAHKAFEASGGVHLTIRDGDTLTSYNRSVPPSPTKESGDPIAVAEAETSRQRTTRQQNERAEATRYSALNTTFFTKPRSPTKACPEEVQRPRNVCLTYLTTTFKTRFAILQPAKKLIWKTRPIVRASVIRDAARPVTLRHALLWTAQHQLFASSNGLKRMNGITSIPTTIRLFVSHRSLVNITITNGMSPRIVITLHPMAITLISSTRLRGVQTKSSPALAQLWLSPEPAEDFRSVRSNLRQSGPPPEQKPAKKEKTREDFGEARVRLNHYSPPPKATRSTKGPSEAEERLRKIRSEAQMSSAQTTGRKDEFKKTTEKDKIGVPAGPSSRTFELFSVNEASAEKARRSAKDKCKDKKKGKDVVRGAQSESQPAVISTPQQTGLKVHSTGGQAHQVDWKEKYASLKSEVEGAQRQSDDIGLEGLTIVLHMKETMKIPLSAILPGQASEACCTCASVLSEVPSHSPQTEKPYPADRKNNSRFASYCPYCQIASEPSTNPLPQGLREPPPYDIATSTPPPTETTRTPYTEAPPPPYTSLSSSSPANSHDLPQDPKSNKGEAPTLPSPPPPPPPDTLHFVHPTDDTIPSLSIRYNVPAAVLRRHNNLTSDHLLSARRTVLIPGTHYPSGVSLRPRPVGGEEEEARRAKIRRWMVGCKCADYDVAEMYLGQSGYDLDAAVGRYLDDERWEREHPLEVGKGGKGKA</sequence>
<dbReference type="AlphaFoldDB" id="A0A423X9I1"/>
<dbReference type="InterPro" id="IPR036779">
    <property type="entry name" value="LysM_dom_sf"/>
</dbReference>
<feature type="compositionally biased region" description="Basic and acidic residues" evidence="1">
    <location>
        <begin position="312"/>
        <end position="328"/>
    </location>
</feature>
<dbReference type="Proteomes" id="UP000283895">
    <property type="component" value="Unassembled WGS sequence"/>
</dbReference>
<evidence type="ECO:0008006" key="4">
    <source>
        <dbReference type="Google" id="ProtNLM"/>
    </source>
</evidence>
<dbReference type="InterPro" id="IPR045030">
    <property type="entry name" value="LYSM1-4"/>
</dbReference>
<feature type="region of interest" description="Disordered" evidence="1">
    <location>
        <begin position="83"/>
        <end position="124"/>
    </location>
</feature>
<reference evidence="2 3" key="1">
    <citation type="submission" date="2015-09" db="EMBL/GenBank/DDBJ databases">
        <title>Host preference determinants of Valsa canker pathogens revealed by comparative genomics.</title>
        <authorList>
            <person name="Yin Z."/>
            <person name="Huang L."/>
        </authorList>
    </citation>
    <scope>NUCLEOTIDE SEQUENCE [LARGE SCALE GENOMIC DNA]</scope>
    <source>
        <strain evidence="2 3">03-1</strain>
    </source>
</reference>
<dbReference type="PANTHER" id="PTHR20932">
    <property type="entry name" value="LYSM AND PUTATIVE PEPTIDOGLYCAN-BINDING DOMAIN-CONTAINING PROTEIN"/>
    <property type="match status" value="1"/>
</dbReference>
<evidence type="ECO:0000313" key="3">
    <source>
        <dbReference type="Proteomes" id="UP000283895"/>
    </source>
</evidence>
<feature type="region of interest" description="Disordered" evidence="1">
    <location>
        <begin position="300"/>
        <end position="389"/>
    </location>
</feature>
<feature type="compositionally biased region" description="Pro residues" evidence="1">
    <location>
        <begin position="566"/>
        <end position="580"/>
    </location>
</feature>
<gene>
    <name evidence="2" type="ORF">VMCG_00774</name>
</gene>
<feature type="region of interest" description="Disordered" evidence="1">
    <location>
        <begin position="405"/>
        <end position="453"/>
    </location>
</feature>
<feature type="compositionally biased region" description="Basic and acidic residues" evidence="1">
    <location>
        <begin position="347"/>
        <end position="358"/>
    </location>
</feature>
<organism evidence="2 3">
    <name type="scientific">Cytospora schulzeri</name>
    <dbReference type="NCBI Taxonomy" id="448051"/>
    <lineage>
        <taxon>Eukaryota</taxon>
        <taxon>Fungi</taxon>
        <taxon>Dikarya</taxon>
        <taxon>Ascomycota</taxon>
        <taxon>Pezizomycotina</taxon>
        <taxon>Sordariomycetes</taxon>
        <taxon>Sordariomycetidae</taxon>
        <taxon>Diaporthales</taxon>
        <taxon>Cytosporaceae</taxon>
        <taxon>Cytospora</taxon>
    </lineage>
</organism>
<feature type="compositionally biased region" description="Basic and acidic residues" evidence="1">
    <location>
        <begin position="369"/>
        <end position="383"/>
    </location>
</feature>
<evidence type="ECO:0000313" key="2">
    <source>
        <dbReference type="EMBL" id="ROW12446.1"/>
    </source>
</evidence>
<protein>
    <recommendedName>
        <fullName evidence="4">LysM domain-containing protein</fullName>
    </recommendedName>
</protein>
<feature type="compositionally biased region" description="Basic and acidic residues" evidence="1">
    <location>
        <begin position="405"/>
        <end position="425"/>
    </location>
</feature>
<dbReference type="EMBL" id="LKEA01000001">
    <property type="protein sequence ID" value="ROW12446.1"/>
    <property type="molecule type" value="Genomic_DNA"/>
</dbReference>
<dbReference type="Gene3D" id="3.10.350.10">
    <property type="entry name" value="LysM domain"/>
    <property type="match status" value="1"/>
</dbReference>
<proteinExistence type="predicted"/>
<feature type="compositionally biased region" description="Polar residues" evidence="1">
    <location>
        <begin position="429"/>
        <end position="444"/>
    </location>
</feature>
<name>A0A423X9I1_9PEZI</name>